<dbReference type="EC" id="2.4.-.-" evidence="2"/>
<dbReference type="GO" id="GO:0016757">
    <property type="term" value="F:glycosyltransferase activity"/>
    <property type="evidence" value="ECO:0007669"/>
    <property type="project" value="UniProtKB-KW"/>
</dbReference>
<dbReference type="PANTHER" id="PTHR22916">
    <property type="entry name" value="GLYCOSYLTRANSFERASE"/>
    <property type="match status" value="1"/>
</dbReference>
<evidence type="ECO:0000259" key="1">
    <source>
        <dbReference type="Pfam" id="PF00535"/>
    </source>
</evidence>
<organism evidence="2 3">
    <name type="scientific">Paratractidigestivibacter faecalis</name>
    <dbReference type="NCBI Taxonomy" id="2292441"/>
    <lineage>
        <taxon>Bacteria</taxon>
        <taxon>Bacillati</taxon>
        <taxon>Actinomycetota</taxon>
        <taxon>Coriobacteriia</taxon>
        <taxon>Coriobacteriales</taxon>
        <taxon>Atopobiaceae</taxon>
        <taxon>Paratractidigestivibacter</taxon>
    </lineage>
</organism>
<dbReference type="Proteomes" id="UP001478817">
    <property type="component" value="Unassembled WGS sequence"/>
</dbReference>
<comment type="caution">
    <text evidence="2">The sequence shown here is derived from an EMBL/GenBank/DDBJ whole genome shotgun (WGS) entry which is preliminary data.</text>
</comment>
<keyword evidence="2" id="KW-0328">Glycosyltransferase</keyword>
<dbReference type="CDD" id="cd00761">
    <property type="entry name" value="Glyco_tranf_GTA_type"/>
    <property type="match status" value="1"/>
</dbReference>
<dbReference type="InterPro" id="IPR029044">
    <property type="entry name" value="Nucleotide-diphossugar_trans"/>
</dbReference>
<dbReference type="PANTHER" id="PTHR22916:SF3">
    <property type="entry name" value="UDP-GLCNAC:BETAGAL BETA-1,3-N-ACETYLGLUCOSAMINYLTRANSFERASE-LIKE PROTEIN 1"/>
    <property type="match status" value="1"/>
</dbReference>
<dbReference type="InterPro" id="IPR001173">
    <property type="entry name" value="Glyco_trans_2-like"/>
</dbReference>
<proteinExistence type="predicted"/>
<dbReference type="RefSeq" id="WP_349182061.1">
    <property type="nucleotide sequence ID" value="NZ_JBBNGS010000006.1"/>
</dbReference>
<keyword evidence="3" id="KW-1185">Reference proteome</keyword>
<gene>
    <name evidence="2" type="ORF">AAAT05_04130</name>
</gene>
<keyword evidence="2" id="KW-0808">Transferase</keyword>
<accession>A0ABV1IF61</accession>
<sequence>MADAQPIALSIIVPCYKVEKYLPKCLDSLVNQTLDNIEAICINDGSPDSCIDILRDYEARYPGKVVVIDKQNEGVWKGRWDGIAIARGEYIGFLDSDDYAMPTFAESLYRAAKDNDADIAVCGFDRIELDTNKRLSREMASPRASFVIDEDPGRLVELNGAPWNKCFRASVLKNMRNLENPPTVLDDLAFHLLAYCDMHGKVVFVPDALVHYMVRAGSIINTVRKEQLESILAAFLCIRGYYEEARPELLGMLDAVAFLHLGVSLVFRLSCSKDVDIKAVISDMTAYLDKNFPTWRKSPYINWSYVRPRGGALSKLLVVQKVYKAHAMPAFLGLYRFMIDKLHVDIKW</sequence>
<dbReference type="Gene3D" id="3.90.550.10">
    <property type="entry name" value="Spore Coat Polysaccharide Biosynthesis Protein SpsA, Chain A"/>
    <property type="match status" value="1"/>
</dbReference>
<evidence type="ECO:0000313" key="3">
    <source>
        <dbReference type="Proteomes" id="UP001478817"/>
    </source>
</evidence>
<dbReference type="Pfam" id="PF00535">
    <property type="entry name" value="Glycos_transf_2"/>
    <property type="match status" value="1"/>
</dbReference>
<evidence type="ECO:0000313" key="2">
    <source>
        <dbReference type="EMBL" id="MEQ2637527.1"/>
    </source>
</evidence>
<reference evidence="2 3" key="1">
    <citation type="submission" date="2024-04" db="EMBL/GenBank/DDBJ databases">
        <title>Human intestinal bacterial collection.</title>
        <authorList>
            <person name="Pauvert C."/>
            <person name="Hitch T.C.A."/>
            <person name="Clavel T."/>
        </authorList>
    </citation>
    <scope>NUCLEOTIDE SEQUENCE [LARGE SCALE GENOMIC DNA]</scope>
    <source>
        <strain evidence="2 3">CLA-AA-H197</strain>
    </source>
</reference>
<feature type="domain" description="Glycosyltransferase 2-like" evidence="1">
    <location>
        <begin position="10"/>
        <end position="146"/>
    </location>
</feature>
<protein>
    <submittedName>
        <fullName evidence="2">Glycosyltransferase family 2 protein</fullName>
        <ecNumber evidence="2">2.4.-.-</ecNumber>
    </submittedName>
</protein>
<dbReference type="EMBL" id="JBBNGS010000006">
    <property type="protein sequence ID" value="MEQ2637527.1"/>
    <property type="molecule type" value="Genomic_DNA"/>
</dbReference>
<dbReference type="SUPFAM" id="SSF53448">
    <property type="entry name" value="Nucleotide-diphospho-sugar transferases"/>
    <property type="match status" value="1"/>
</dbReference>
<name>A0ABV1IF61_9ACTN</name>